<keyword evidence="2" id="KW-0560">Oxidoreductase</keyword>
<evidence type="ECO:0000313" key="2">
    <source>
        <dbReference type="EMBL" id="PJE33865.1"/>
    </source>
</evidence>
<dbReference type="EMBL" id="PGTB01000300">
    <property type="protein sequence ID" value="PJE33865.1"/>
    <property type="molecule type" value="Genomic_DNA"/>
</dbReference>
<organism evidence="2 3">
    <name type="scientific">Pseudooceanicola lipolyticus</name>
    <dbReference type="NCBI Taxonomy" id="2029104"/>
    <lineage>
        <taxon>Bacteria</taxon>
        <taxon>Pseudomonadati</taxon>
        <taxon>Pseudomonadota</taxon>
        <taxon>Alphaproteobacteria</taxon>
        <taxon>Rhodobacterales</taxon>
        <taxon>Paracoccaceae</taxon>
        <taxon>Pseudooceanicola</taxon>
    </lineage>
</organism>
<dbReference type="InterPro" id="IPR050744">
    <property type="entry name" value="AI-2_Isomerase_LsrG"/>
</dbReference>
<evidence type="ECO:0000313" key="3">
    <source>
        <dbReference type="Proteomes" id="UP000231553"/>
    </source>
</evidence>
<dbReference type="SUPFAM" id="SSF54909">
    <property type="entry name" value="Dimeric alpha+beta barrel"/>
    <property type="match status" value="1"/>
</dbReference>
<name>A0A2M8ITM9_9RHOB</name>
<dbReference type="RefSeq" id="WP_100165014.1">
    <property type="nucleotide sequence ID" value="NZ_PGTB01000300.1"/>
</dbReference>
<keyword evidence="3" id="KW-1185">Reference proteome</keyword>
<dbReference type="OrthoDB" id="287932at2"/>
<dbReference type="InterPro" id="IPR011008">
    <property type="entry name" value="Dimeric_a/b-barrel"/>
</dbReference>
<comment type="caution">
    <text evidence="2">The sequence shown here is derived from an EMBL/GenBank/DDBJ whole genome shotgun (WGS) entry which is preliminary data.</text>
</comment>
<dbReference type="InterPro" id="IPR007138">
    <property type="entry name" value="ABM_dom"/>
</dbReference>
<dbReference type="Gene3D" id="3.30.70.100">
    <property type="match status" value="1"/>
</dbReference>
<dbReference type="AlphaFoldDB" id="A0A2M8ITM9"/>
<dbReference type="Pfam" id="PF03992">
    <property type="entry name" value="ABM"/>
    <property type="match status" value="1"/>
</dbReference>
<proteinExistence type="predicted"/>
<protein>
    <submittedName>
        <fullName evidence="2">Antibiotic biosynthesis monooxygenase</fullName>
    </submittedName>
</protein>
<dbReference type="PANTHER" id="PTHR33336:SF15">
    <property type="entry name" value="ABM DOMAIN-CONTAINING PROTEIN"/>
    <property type="match status" value="1"/>
</dbReference>
<accession>A0A2M8ITM9</accession>
<dbReference type="Proteomes" id="UP000231553">
    <property type="component" value="Unassembled WGS sequence"/>
</dbReference>
<keyword evidence="2" id="KW-0503">Monooxygenase</keyword>
<gene>
    <name evidence="2" type="ORF">CVM52_25235</name>
</gene>
<dbReference type="GO" id="GO:0004497">
    <property type="term" value="F:monooxygenase activity"/>
    <property type="evidence" value="ECO:0007669"/>
    <property type="project" value="UniProtKB-KW"/>
</dbReference>
<sequence>MLIVTGTVELDAAKVEVMKTAATEMARATRQEPGCRVYAFWQDIERPNRFRVYEEWDDAASLKAHGETAHMASFRAALAGAGVLSRDIYCFEPGPMTRL</sequence>
<dbReference type="PROSITE" id="PS51725">
    <property type="entry name" value="ABM"/>
    <property type="match status" value="1"/>
</dbReference>
<evidence type="ECO:0000259" key="1">
    <source>
        <dbReference type="PROSITE" id="PS51725"/>
    </source>
</evidence>
<feature type="domain" description="ABM" evidence="1">
    <location>
        <begin position="1"/>
        <end position="92"/>
    </location>
</feature>
<dbReference type="PANTHER" id="PTHR33336">
    <property type="entry name" value="QUINOL MONOOXYGENASE YGIN-RELATED"/>
    <property type="match status" value="1"/>
</dbReference>
<reference evidence="2 3" key="1">
    <citation type="journal article" date="2018" name="Int. J. Syst. Evol. Microbiol.">
        <title>Pseudooceanicola lipolyticus sp. nov., a marine alphaproteobacterium, reclassification of Oceanicola flagellatus as Pseudooceanicola flagellatus comb. nov. and emended description of the genus Pseudooceanicola.</title>
        <authorList>
            <person name="Huang M.-M."/>
            <person name="Guo L.-L."/>
            <person name="Wu Y.-H."/>
            <person name="Lai Q.-L."/>
            <person name="Shao Z.-Z."/>
            <person name="Wang C.-S."/>
            <person name="Wu M."/>
            <person name="Xu X.-W."/>
        </authorList>
    </citation>
    <scope>NUCLEOTIDE SEQUENCE [LARGE SCALE GENOMIC DNA]</scope>
    <source>
        <strain evidence="2 3">157</strain>
    </source>
</reference>